<gene>
    <name evidence="2" type="ORF">L829_0301</name>
</gene>
<reference evidence="2 3" key="1">
    <citation type="submission" date="2014-01" db="EMBL/GenBank/DDBJ databases">
        <authorList>
            <person name="Zelazny A."/>
            <person name="Olivier K."/>
            <person name="Sampaio E.P."/>
            <person name="Holland S.M."/>
            <person name="Tallon L.J."/>
            <person name="Sadzewicz L.K."/>
            <person name="Sengamalay N."/>
            <person name="Fraser C.M."/>
            <person name="Hine E."/>
            <person name="Shefchek K.A."/>
            <person name="Das S.P."/>
            <person name="Shallom S.J."/>
            <person name="Agrawal S."/>
            <person name="Tettelin H."/>
        </authorList>
    </citation>
    <scope>NUCLEOTIDE SEQUENCE [LARGE SCALE GENOMIC DNA]</scope>
    <source>
        <strain evidence="2 3">MAB_030201_1075</strain>
    </source>
</reference>
<name>A0A829PEY0_9MYCO</name>
<evidence type="ECO:0000313" key="2">
    <source>
        <dbReference type="EMBL" id="ETZ86763.1"/>
    </source>
</evidence>
<proteinExistence type="predicted"/>
<evidence type="ECO:0000256" key="1">
    <source>
        <dbReference type="SAM" id="MobiDB-lite"/>
    </source>
</evidence>
<dbReference type="AlphaFoldDB" id="A0A829PEY0"/>
<sequence>MTNLIPESETPNKRERAKADRRDQLLRAAAACWPCAATRACDWRTWAPR</sequence>
<organism evidence="2 3">
    <name type="scientific">Mycobacteroides abscessus MAB_030201_1075</name>
    <dbReference type="NCBI Taxonomy" id="1335410"/>
    <lineage>
        <taxon>Bacteria</taxon>
        <taxon>Bacillati</taxon>
        <taxon>Actinomycetota</taxon>
        <taxon>Actinomycetes</taxon>
        <taxon>Mycobacteriales</taxon>
        <taxon>Mycobacteriaceae</taxon>
        <taxon>Mycobacteroides</taxon>
        <taxon>Mycobacteroides abscessus</taxon>
    </lineage>
</organism>
<feature type="compositionally biased region" description="Basic and acidic residues" evidence="1">
    <location>
        <begin position="10"/>
        <end position="21"/>
    </location>
</feature>
<evidence type="ECO:0000313" key="3">
    <source>
        <dbReference type="Proteomes" id="UP000019854"/>
    </source>
</evidence>
<dbReference type="Proteomes" id="UP000019854">
    <property type="component" value="Unassembled WGS sequence"/>
</dbReference>
<comment type="caution">
    <text evidence="2">The sequence shown here is derived from an EMBL/GenBank/DDBJ whole genome shotgun (WGS) entry which is preliminary data.</text>
</comment>
<protein>
    <submittedName>
        <fullName evidence="2">Uncharacterized protein</fullName>
    </submittedName>
</protein>
<feature type="region of interest" description="Disordered" evidence="1">
    <location>
        <begin position="1"/>
        <end position="21"/>
    </location>
</feature>
<dbReference type="EMBL" id="JAOX01000001">
    <property type="protein sequence ID" value="ETZ86763.1"/>
    <property type="molecule type" value="Genomic_DNA"/>
</dbReference>
<accession>A0A829PEY0</accession>